<evidence type="ECO:0000313" key="1">
    <source>
        <dbReference type="EMBL" id="KAF5785029.1"/>
    </source>
</evidence>
<dbReference type="EMBL" id="CM007899">
    <property type="protein sequence ID" value="OTG09916.1"/>
    <property type="molecule type" value="Genomic_DNA"/>
</dbReference>
<reference evidence="1 3" key="1">
    <citation type="journal article" date="2017" name="Nature">
        <title>The sunflower genome provides insights into oil metabolism, flowering and Asterid evolution.</title>
        <authorList>
            <person name="Badouin H."/>
            <person name="Gouzy J."/>
            <person name="Grassa C.J."/>
            <person name="Murat F."/>
            <person name="Staton S.E."/>
            <person name="Cottret L."/>
            <person name="Lelandais-Briere C."/>
            <person name="Owens G.L."/>
            <person name="Carrere S."/>
            <person name="Mayjonade B."/>
            <person name="Legrand L."/>
            <person name="Gill N."/>
            <person name="Kane N.C."/>
            <person name="Bowers J.E."/>
            <person name="Hubner S."/>
            <person name="Bellec A."/>
            <person name="Berard A."/>
            <person name="Berges H."/>
            <person name="Blanchet N."/>
            <person name="Boniface M.C."/>
            <person name="Brunel D."/>
            <person name="Catrice O."/>
            <person name="Chaidir N."/>
            <person name="Claudel C."/>
            <person name="Donnadieu C."/>
            <person name="Faraut T."/>
            <person name="Fievet G."/>
            <person name="Helmstetter N."/>
            <person name="King M."/>
            <person name="Knapp S.J."/>
            <person name="Lai Z."/>
            <person name="Le Paslier M.C."/>
            <person name="Lippi Y."/>
            <person name="Lorenzon L."/>
            <person name="Mandel J.R."/>
            <person name="Marage G."/>
            <person name="Marchand G."/>
            <person name="Marquand E."/>
            <person name="Bret-Mestries E."/>
            <person name="Morien E."/>
            <person name="Nambeesan S."/>
            <person name="Nguyen T."/>
            <person name="Pegot-Espagnet P."/>
            <person name="Pouilly N."/>
            <person name="Raftis F."/>
            <person name="Sallet E."/>
            <person name="Schiex T."/>
            <person name="Thomas J."/>
            <person name="Vandecasteele C."/>
            <person name="Vares D."/>
            <person name="Vear F."/>
            <person name="Vautrin S."/>
            <person name="Crespi M."/>
            <person name="Mangin B."/>
            <person name="Burke J.M."/>
            <person name="Salse J."/>
            <person name="Munos S."/>
            <person name="Vincourt P."/>
            <person name="Rieseberg L.H."/>
            <person name="Langlade N.B."/>
        </authorList>
    </citation>
    <scope>NUCLEOTIDE SEQUENCE [LARGE SCALE GENOMIC DNA]</scope>
    <source>
        <strain evidence="3">cv. SF193</strain>
        <tissue evidence="1">Leaves</tissue>
    </source>
</reference>
<accession>A0A251TH60</accession>
<dbReference type="InParanoid" id="A0A251TH60"/>
<dbReference type="EMBL" id="MNCJ02000325">
    <property type="protein sequence ID" value="KAF5785029.1"/>
    <property type="molecule type" value="Genomic_DNA"/>
</dbReference>
<keyword evidence="3" id="KW-1185">Reference proteome</keyword>
<sequence length="65" mass="7671">MYHNPIIGGEEGIEYRSNVTVGRLVVQRRAYIYEVDESRPHTSFTKCIMYSNRSSLFHYPHDSYV</sequence>
<protein>
    <submittedName>
        <fullName evidence="2">Uncharacterized protein</fullName>
    </submittedName>
</protein>
<name>A0A251TH60_HELAN</name>
<proteinExistence type="predicted"/>
<dbReference type="AlphaFoldDB" id="A0A251TH60"/>
<dbReference type="Gramene" id="mRNA:HanXRQr2_Chr10g0423791">
    <property type="protein sequence ID" value="CDS:HanXRQr2_Chr10g0423791.1"/>
    <property type="gene ID" value="HanXRQr2_Chr10g0423791"/>
</dbReference>
<gene>
    <name evidence="2" type="ORF">HannXRQ_Chr10g0281801</name>
    <name evidence="1" type="ORF">HanXRQr2_Chr10g0423791</name>
</gene>
<organism evidence="2 3">
    <name type="scientific">Helianthus annuus</name>
    <name type="common">Common sunflower</name>
    <dbReference type="NCBI Taxonomy" id="4232"/>
    <lineage>
        <taxon>Eukaryota</taxon>
        <taxon>Viridiplantae</taxon>
        <taxon>Streptophyta</taxon>
        <taxon>Embryophyta</taxon>
        <taxon>Tracheophyta</taxon>
        <taxon>Spermatophyta</taxon>
        <taxon>Magnoliopsida</taxon>
        <taxon>eudicotyledons</taxon>
        <taxon>Gunneridae</taxon>
        <taxon>Pentapetalae</taxon>
        <taxon>asterids</taxon>
        <taxon>campanulids</taxon>
        <taxon>Asterales</taxon>
        <taxon>Asteraceae</taxon>
        <taxon>Asteroideae</taxon>
        <taxon>Heliantheae alliance</taxon>
        <taxon>Heliantheae</taxon>
        <taxon>Helianthus</taxon>
    </lineage>
</organism>
<evidence type="ECO:0000313" key="2">
    <source>
        <dbReference type="EMBL" id="OTG09916.1"/>
    </source>
</evidence>
<dbReference type="Proteomes" id="UP000215914">
    <property type="component" value="Chromosome 10"/>
</dbReference>
<reference evidence="1" key="3">
    <citation type="submission" date="2020-06" db="EMBL/GenBank/DDBJ databases">
        <title>Helianthus annuus Genome sequencing and assembly Release 2.</title>
        <authorList>
            <person name="Gouzy J."/>
            <person name="Langlade N."/>
            <person name="Munos S."/>
        </authorList>
    </citation>
    <scope>NUCLEOTIDE SEQUENCE</scope>
    <source>
        <tissue evidence="1">Leaves</tissue>
    </source>
</reference>
<evidence type="ECO:0000313" key="3">
    <source>
        <dbReference type="Proteomes" id="UP000215914"/>
    </source>
</evidence>
<reference evidence="2" key="2">
    <citation type="submission" date="2017-02" db="EMBL/GenBank/DDBJ databases">
        <title>Sunflower complete genome.</title>
        <authorList>
            <person name="Langlade N."/>
            <person name="Munos S."/>
        </authorList>
    </citation>
    <scope>NUCLEOTIDE SEQUENCE [LARGE SCALE GENOMIC DNA]</scope>
    <source>
        <tissue evidence="2">Leaves</tissue>
    </source>
</reference>